<feature type="compositionally biased region" description="Basic and acidic residues" evidence="1">
    <location>
        <begin position="359"/>
        <end position="373"/>
    </location>
</feature>
<feature type="compositionally biased region" description="Polar residues" evidence="1">
    <location>
        <begin position="310"/>
        <end position="329"/>
    </location>
</feature>
<feature type="region of interest" description="Disordered" evidence="1">
    <location>
        <begin position="263"/>
        <end position="391"/>
    </location>
</feature>
<feature type="compositionally biased region" description="Basic and acidic residues" evidence="1">
    <location>
        <begin position="336"/>
        <end position="347"/>
    </location>
</feature>
<keyword evidence="2" id="KW-1185">Reference proteome</keyword>
<name>A0A914PKK9_9BILA</name>
<feature type="compositionally biased region" description="Acidic residues" evidence="1">
    <location>
        <begin position="379"/>
        <end position="391"/>
    </location>
</feature>
<dbReference type="AlphaFoldDB" id="A0A914PKK9"/>
<protein>
    <submittedName>
        <fullName evidence="3">WH2 domain-containing protein</fullName>
    </submittedName>
</protein>
<organism evidence="2 3">
    <name type="scientific">Panagrolaimus davidi</name>
    <dbReference type="NCBI Taxonomy" id="227884"/>
    <lineage>
        <taxon>Eukaryota</taxon>
        <taxon>Metazoa</taxon>
        <taxon>Ecdysozoa</taxon>
        <taxon>Nematoda</taxon>
        <taxon>Chromadorea</taxon>
        <taxon>Rhabditida</taxon>
        <taxon>Tylenchina</taxon>
        <taxon>Panagrolaimomorpha</taxon>
        <taxon>Panagrolaimoidea</taxon>
        <taxon>Panagrolaimidae</taxon>
        <taxon>Panagrolaimus</taxon>
    </lineage>
</organism>
<feature type="compositionally biased region" description="Low complexity" evidence="1">
    <location>
        <begin position="17"/>
        <end position="29"/>
    </location>
</feature>
<evidence type="ECO:0000313" key="3">
    <source>
        <dbReference type="WBParaSite" id="PDA_v2.g18949.t1"/>
    </source>
</evidence>
<proteinExistence type="predicted"/>
<evidence type="ECO:0000313" key="2">
    <source>
        <dbReference type="Proteomes" id="UP000887578"/>
    </source>
</evidence>
<feature type="compositionally biased region" description="Low complexity" evidence="1">
    <location>
        <begin position="291"/>
        <end position="309"/>
    </location>
</feature>
<reference evidence="3" key="1">
    <citation type="submission" date="2022-11" db="UniProtKB">
        <authorList>
            <consortium name="WormBaseParasite"/>
        </authorList>
    </citation>
    <scope>IDENTIFICATION</scope>
</reference>
<feature type="region of interest" description="Disordered" evidence="1">
    <location>
        <begin position="1"/>
        <end position="36"/>
    </location>
</feature>
<dbReference type="WBParaSite" id="PDA_v2.g18949.t1">
    <property type="protein sequence ID" value="PDA_v2.g18949.t1"/>
    <property type="gene ID" value="PDA_v2.g18949"/>
</dbReference>
<feature type="region of interest" description="Disordered" evidence="1">
    <location>
        <begin position="207"/>
        <end position="230"/>
    </location>
</feature>
<dbReference type="Proteomes" id="UP000887578">
    <property type="component" value="Unplaced"/>
</dbReference>
<sequence length="391" mass="44423">MRNNQLSVQDVEERLSKSFSAEPKSSKSLSSDENKKWLKENEQLRNQILNQNEIFQQQKTALNQLKTTNELLEEKVKIQNKEIQQLQIQLLIKDENIQKREKTIKDFEKLSRETQKQLSKKGMIILEMNEKMNELEKEILKLKNDQKLADFLLIPKTPEIKNHQIPIKSDIVCKKCQKQNVQNQELGLIQPENTKIVNNMISPSHENLILSPKSNPVESDDDLPAPPPSIAAKFLNQTSSTSIFSSSNPTISILAAASESTIKSMAPPPIPPKPKRNTCSTSISSPPPLLPSFTKSLSATPSSSSSNVTPKRTPQNIQRVLSPDLQNEIRSPPKLKNFDEAEKEREKRKSKTQIIQRNETADFKRILSQRADKVNANTSDDEKESDSEWDD</sequence>
<evidence type="ECO:0000256" key="1">
    <source>
        <dbReference type="SAM" id="MobiDB-lite"/>
    </source>
</evidence>
<accession>A0A914PKK9</accession>